<dbReference type="SUPFAM" id="SSF51604">
    <property type="entry name" value="Enolase C-terminal domain-like"/>
    <property type="match status" value="1"/>
</dbReference>
<reference evidence="9" key="2">
    <citation type="journal article" date="2012" name="PLoS ONE">
        <title>A Deeply Branching Thermophilic Bacterium with an Ancient Acetyl-CoA Pathway Dominates a Subsurface Ecosystem.</title>
        <authorList>
            <person name="Takami H."/>
            <person name="Noguchi H."/>
            <person name="Takaki Y."/>
            <person name="Uchiyama I."/>
            <person name="Toyoda A."/>
            <person name="Nishi S."/>
            <person name="Chee G.-J."/>
            <person name="Arai W."/>
            <person name="Nunoura T."/>
            <person name="Itoh T."/>
            <person name="Hattori M."/>
            <person name="Takai K."/>
        </authorList>
    </citation>
    <scope>NUCLEOTIDE SEQUENCE</scope>
</reference>
<evidence type="ECO:0000256" key="6">
    <source>
        <dbReference type="ARBA" id="ARBA00029491"/>
    </source>
</evidence>
<dbReference type="PANTHER" id="PTHR48073">
    <property type="entry name" value="O-SUCCINYLBENZOATE SYNTHASE-RELATED"/>
    <property type="match status" value="1"/>
</dbReference>
<accession>H5SF69</accession>
<evidence type="ECO:0000256" key="4">
    <source>
        <dbReference type="ARBA" id="ARBA00022842"/>
    </source>
</evidence>
<comment type="catalytic activity">
    <reaction evidence="7">
        <text>(1R,6R)-6-hydroxy-2-succinyl-cyclohexa-2,4-diene-1-carboxylate = 2-succinylbenzoate + H2O</text>
        <dbReference type="Rhea" id="RHEA:10196"/>
        <dbReference type="ChEBI" id="CHEBI:15377"/>
        <dbReference type="ChEBI" id="CHEBI:18325"/>
        <dbReference type="ChEBI" id="CHEBI:58689"/>
        <dbReference type="EC" id="4.2.1.113"/>
    </reaction>
</comment>
<dbReference type="InterPro" id="IPR013342">
    <property type="entry name" value="Mandelate_racemase_C"/>
</dbReference>
<dbReference type="NCBIfam" id="TIGR01928">
    <property type="entry name" value="menC_lowGC_arch"/>
    <property type="match status" value="1"/>
</dbReference>
<feature type="active site" description="Proton acceptor" evidence="7">
    <location>
        <position position="262"/>
    </location>
</feature>
<feature type="active site" description="Proton donor" evidence="7">
    <location>
        <position position="163"/>
    </location>
</feature>
<dbReference type="SFLD" id="SFLDG00180">
    <property type="entry name" value="muconate_cycloisomerase"/>
    <property type="match status" value="1"/>
</dbReference>
<evidence type="ECO:0000256" key="7">
    <source>
        <dbReference type="HAMAP-Rule" id="MF_01933"/>
    </source>
</evidence>
<dbReference type="SUPFAM" id="SSF54826">
    <property type="entry name" value="Enolase N-terminal domain-like"/>
    <property type="match status" value="1"/>
</dbReference>
<evidence type="ECO:0000256" key="1">
    <source>
        <dbReference type="ARBA" id="ARBA00001968"/>
    </source>
</evidence>
<comment type="function">
    <text evidence="7">Converts 2-succinyl-6-hydroxy-2,4-cyclohexadiene-1-carboxylate (SHCHC) to 2-succinylbenzoate (OSB).</text>
</comment>
<dbReference type="InterPro" id="IPR047585">
    <property type="entry name" value="MenC"/>
</dbReference>
<sequence>MKIELIELRHIEMELVEPFETSGWRETVRPCIIVALHSDGLTGYGECVAGAGPWYSYETVETAWHIFKDFLIPVVLGKDFSSAEELQAQLKPIRGHPMAKAGLEAAFWDLLAQAQGVSLATLLGGTKDRIESGISIGIQKDIPTLLRVIAQRRAQGYQRIKLKIKPGWDIEVLRAVREHFPDIKLMADANAAYTIADLPCLKQLDGFGLLMLEQPLDYDDLIDHAALQRELQTPICLDESIKTPDDARKALDIGACQIINIKPGRVGGLLNAKKIHDLCFSRGVPVWCGGMLETGIGRAANVALASLPGFVLPNDISASARYWKEDIIEPPFVLERDGTIRVPTGPGLGVRVVPERLERATHRRAEFVA</sequence>
<dbReference type="Pfam" id="PF02746">
    <property type="entry name" value="MR_MLE_N"/>
    <property type="match status" value="1"/>
</dbReference>
<dbReference type="HAMAP" id="MF_01933">
    <property type="entry name" value="MenC_2"/>
    <property type="match status" value="1"/>
</dbReference>
<feature type="domain" description="Mandelate racemase/muconate lactonizing enzyme C-terminal" evidence="8">
    <location>
        <begin position="142"/>
        <end position="234"/>
    </location>
</feature>
<dbReference type="SFLD" id="SFLDS00001">
    <property type="entry name" value="Enolase"/>
    <property type="match status" value="1"/>
</dbReference>
<feature type="binding site" evidence="7">
    <location>
        <position position="213"/>
    </location>
    <ligand>
        <name>Mg(2+)</name>
        <dbReference type="ChEBI" id="CHEBI:18420"/>
    </ligand>
</feature>
<dbReference type="SMART" id="SM00922">
    <property type="entry name" value="MR_MLE"/>
    <property type="match status" value="1"/>
</dbReference>
<keyword evidence="3 7" id="KW-0479">Metal-binding</keyword>
<dbReference type="EC" id="4.2.1.113" evidence="6 7"/>
<protein>
    <recommendedName>
        <fullName evidence="6 7">o-succinylbenzoate synthase</fullName>
        <shortName evidence="7">OSB synthase</shortName>
        <shortName evidence="7">OSBS</shortName>
        <ecNumber evidence="6 7">4.2.1.113</ecNumber>
    </recommendedName>
    <alternativeName>
        <fullName evidence="7">4-(2'-carboxyphenyl)-4-oxybutyric acid synthase</fullName>
    </alternativeName>
    <alternativeName>
        <fullName evidence="7">o-succinylbenzoic acid synthase</fullName>
    </alternativeName>
</protein>
<dbReference type="InterPro" id="IPR013341">
    <property type="entry name" value="Mandelate_racemase_N_dom"/>
</dbReference>
<dbReference type="UniPathway" id="UPA01057">
    <property type="reaction ID" value="UER00165"/>
</dbReference>
<dbReference type="EMBL" id="AP011700">
    <property type="protein sequence ID" value="BAL54805.1"/>
    <property type="molecule type" value="Genomic_DNA"/>
</dbReference>
<feature type="binding site" evidence="7">
    <location>
        <position position="188"/>
    </location>
    <ligand>
        <name>Mg(2+)</name>
        <dbReference type="ChEBI" id="CHEBI:18420"/>
    </ligand>
</feature>
<comment type="pathway">
    <text evidence="7">Quinol/quinone metabolism; 1,4-dihydroxy-2-naphthoate biosynthesis; 1,4-dihydroxy-2-naphthoate from chorismate: step 4/7.</text>
</comment>
<dbReference type="Pfam" id="PF13378">
    <property type="entry name" value="MR_MLE_C"/>
    <property type="match status" value="1"/>
</dbReference>
<dbReference type="SFLD" id="SFLDF00009">
    <property type="entry name" value="o-succinylbenzoate_synthase"/>
    <property type="match status" value="1"/>
</dbReference>
<comment type="similarity">
    <text evidence="7">Belongs to the mandelate racemase/muconate lactonizing enzyme family. MenC type 2 subfamily.</text>
</comment>
<keyword evidence="2 7" id="KW-0474">Menaquinone biosynthesis</keyword>
<evidence type="ECO:0000256" key="2">
    <source>
        <dbReference type="ARBA" id="ARBA00022428"/>
    </source>
</evidence>
<dbReference type="Gene3D" id="3.30.390.10">
    <property type="entry name" value="Enolase-like, N-terminal domain"/>
    <property type="match status" value="1"/>
</dbReference>
<dbReference type="UniPathway" id="UPA00079"/>
<dbReference type="PANTHER" id="PTHR48073:SF5">
    <property type="entry name" value="O-SUCCINYLBENZOATE SYNTHASE"/>
    <property type="match status" value="1"/>
</dbReference>
<evidence type="ECO:0000313" key="9">
    <source>
        <dbReference type="EMBL" id="BAL54805.1"/>
    </source>
</evidence>
<comment type="pathway">
    <text evidence="7">Quinol/quinone metabolism; menaquinone biosynthesis.</text>
</comment>
<dbReference type="CDD" id="cd03317">
    <property type="entry name" value="NAAAR"/>
    <property type="match status" value="1"/>
</dbReference>
<dbReference type="GO" id="GO:0043748">
    <property type="term" value="F:O-succinylbenzoate synthase activity"/>
    <property type="evidence" value="ECO:0007669"/>
    <property type="project" value="UniProtKB-EC"/>
</dbReference>
<dbReference type="InterPro" id="IPR010197">
    <property type="entry name" value="OSBS/NAAAR"/>
</dbReference>
<dbReference type="InterPro" id="IPR029065">
    <property type="entry name" value="Enolase_C-like"/>
</dbReference>
<feature type="binding site" evidence="7">
    <location>
        <position position="238"/>
    </location>
    <ligand>
        <name>Mg(2+)</name>
        <dbReference type="ChEBI" id="CHEBI:18420"/>
    </ligand>
</feature>
<name>H5SF69_9BACT</name>
<evidence type="ECO:0000256" key="5">
    <source>
        <dbReference type="ARBA" id="ARBA00023239"/>
    </source>
</evidence>
<reference evidence="9" key="1">
    <citation type="journal article" date="2005" name="Environ. Microbiol.">
        <title>Genetic and functional properties of uncultivated thermophilic crenarchaeotes from a subsurface gold mine as revealed by analysis of genome fragments.</title>
        <authorList>
            <person name="Nunoura T."/>
            <person name="Hirayama H."/>
            <person name="Takami H."/>
            <person name="Oida H."/>
            <person name="Nishi S."/>
            <person name="Shimamura S."/>
            <person name="Suzuki Y."/>
            <person name="Inagaki F."/>
            <person name="Takai K."/>
            <person name="Nealson K.H."/>
            <person name="Horikoshi K."/>
        </authorList>
    </citation>
    <scope>NUCLEOTIDE SEQUENCE</scope>
</reference>
<dbReference type="GO" id="GO:0009234">
    <property type="term" value="P:menaquinone biosynthetic process"/>
    <property type="evidence" value="ECO:0007669"/>
    <property type="project" value="UniProtKB-UniRule"/>
</dbReference>
<dbReference type="InterPro" id="IPR036849">
    <property type="entry name" value="Enolase-like_C_sf"/>
</dbReference>
<dbReference type="InterPro" id="IPR029017">
    <property type="entry name" value="Enolase-like_N"/>
</dbReference>
<dbReference type="GO" id="GO:0016854">
    <property type="term" value="F:racemase and epimerase activity"/>
    <property type="evidence" value="ECO:0007669"/>
    <property type="project" value="UniProtKB-ARBA"/>
</dbReference>
<gene>
    <name evidence="7" type="primary">menC</name>
    <name evidence="9" type="ORF">HGMM_F20D08C26</name>
</gene>
<evidence type="ECO:0000256" key="3">
    <source>
        <dbReference type="ARBA" id="ARBA00022723"/>
    </source>
</evidence>
<dbReference type="AlphaFoldDB" id="H5SF69"/>
<comment type="cofactor">
    <cofactor evidence="1 7">
        <name>a divalent metal cation</name>
        <dbReference type="ChEBI" id="CHEBI:60240"/>
    </cofactor>
</comment>
<keyword evidence="5 7" id="KW-0456">Lyase</keyword>
<dbReference type="GO" id="GO:0000287">
    <property type="term" value="F:magnesium ion binding"/>
    <property type="evidence" value="ECO:0007669"/>
    <property type="project" value="UniProtKB-UniRule"/>
</dbReference>
<evidence type="ECO:0000259" key="8">
    <source>
        <dbReference type="SMART" id="SM00922"/>
    </source>
</evidence>
<keyword evidence="4 7" id="KW-0460">Magnesium</keyword>
<dbReference type="Gene3D" id="3.20.20.120">
    <property type="entry name" value="Enolase-like C-terminal domain"/>
    <property type="match status" value="1"/>
</dbReference>
<proteinExistence type="inferred from homology"/>
<organism evidence="9">
    <name type="scientific">uncultured Acetothermia bacterium</name>
    <dbReference type="NCBI Taxonomy" id="236499"/>
    <lineage>
        <taxon>Bacteria</taxon>
        <taxon>Candidatus Bipolaricaulota</taxon>
        <taxon>environmental samples</taxon>
    </lineage>
</organism>